<gene>
    <name evidence="1" type="ORF">C0099_01430</name>
</gene>
<reference evidence="1 2" key="1">
    <citation type="submission" date="2018-01" db="EMBL/GenBank/DDBJ databases">
        <authorList>
            <person name="Fu G.-Y."/>
        </authorList>
    </citation>
    <scope>NUCLEOTIDE SEQUENCE [LARGE SCALE GENOMIC DNA]</scope>
    <source>
        <strain evidence="1 2">SY39</strain>
    </source>
</reference>
<sequence length="74" mass="8536">MKIDEEILIQNQHGKKLILQKVSRGISYLDFGMTHLSRDFEGYKVKYMDRIAAPQPDGSFKMTDTGEVFARVQN</sequence>
<dbReference type="KEGG" id="atw:C0099_01430"/>
<dbReference type="RefSeq" id="WP_102245784.1">
    <property type="nucleotide sequence ID" value="NZ_CP025682.1"/>
</dbReference>
<evidence type="ECO:0000313" key="2">
    <source>
        <dbReference type="Proteomes" id="UP000242205"/>
    </source>
</evidence>
<keyword evidence="2" id="KW-1185">Reference proteome</keyword>
<proteinExistence type="predicted"/>
<name>A0A2I6S364_9RHOO</name>
<accession>A0A2I6S364</accession>
<dbReference type="OrthoDB" id="8778391at2"/>
<dbReference type="EMBL" id="CP025682">
    <property type="protein sequence ID" value="AUN93710.1"/>
    <property type="molecule type" value="Genomic_DNA"/>
</dbReference>
<dbReference type="AlphaFoldDB" id="A0A2I6S364"/>
<dbReference type="Proteomes" id="UP000242205">
    <property type="component" value="Chromosome"/>
</dbReference>
<organism evidence="1 2">
    <name type="scientific">Pseudazoarcus pumilus</name>
    <dbReference type="NCBI Taxonomy" id="2067960"/>
    <lineage>
        <taxon>Bacteria</taxon>
        <taxon>Pseudomonadati</taxon>
        <taxon>Pseudomonadota</taxon>
        <taxon>Betaproteobacteria</taxon>
        <taxon>Rhodocyclales</taxon>
        <taxon>Zoogloeaceae</taxon>
        <taxon>Pseudazoarcus</taxon>
    </lineage>
</organism>
<evidence type="ECO:0000313" key="1">
    <source>
        <dbReference type="EMBL" id="AUN93710.1"/>
    </source>
</evidence>
<protein>
    <submittedName>
        <fullName evidence="1">Uncharacterized protein</fullName>
    </submittedName>
</protein>